<dbReference type="InterPro" id="IPR000551">
    <property type="entry name" value="MerR-type_HTH_dom"/>
</dbReference>
<dbReference type="InterPro" id="IPR011256">
    <property type="entry name" value="Reg_factor_effector_dom_sf"/>
</dbReference>
<evidence type="ECO:0000256" key="2">
    <source>
        <dbReference type="ARBA" id="ARBA00023015"/>
    </source>
</evidence>
<reference evidence="6 7" key="1">
    <citation type="journal article" date="2021" name="Cell Host Microbe">
        <title>in vivo commensal control of Clostridioides difficile virulence.</title>
        <authorList>
            <person name="Girinathan B.P."/>
            <person name="Dibenedetto N."/>
            <person name="Worley J.N."/>
            <person name="Peltier J."/>
            <person name="Arrieta-Ortiz M.L."/>
            <person name="Rupa Christinal Immanuel S."/>
            <person name="Lavin R."/>
            <person name="Delaney M.L."/>
            <person name="Cummins C."/>
            <person name="Hoffmann M."/>
            <person name="Luo Y."/>
            <person name="Gonzalez-Escalona N."/>
            <person name="Allard M."/>
            <person name="Onderdonk A.B."/>
            <person name="Gerber G.K."/>
            <person name="Sonenshein A.L."/>
            <person name="Baliga N."/>
            <person name="Dupuy B."/>
            <person name="Bry L."/>
        </authorList>
    </citation>
    <scope>NUCLEOTIDE SEQUENCE [LARGE SCALE GENOMIC DNA]</scope>
    <source>
        <strain evidence="6 7">DSM 599</strain>
    </source>
</reference>
<dbReference type="EMBL" id="JAIKTU010000010">
    <property type="protein sequence ID" value="MBY0756406.1"/>
    <property type="molecule type" value="Genomic_DNA"/>
</dbReference>
<dbReference type="PROSITE" id="PS50937">
    <property type="entry name" value="HTH_MERR_2"/>
    <property type="match status" value="1"/>
</dbReference>
<dbReference type="Pfam" id="PF00376">
    <property type="entry name" value="MerR"/>
    <property type="match status" value="1"/>
</dbReference>
<keyword evidence="7" id="KW-1185">Reference proteome</keyword>
<protein>
    <submittedName>
        <fullName evidence="6">Helix-turn-helix domain-containing protein</fullName>
    </submittedName>
</protein>
<keyword evidence="2" id="KW-0805">Transcription regulation</keyword>
<keyword evidence="4" id="KW-0804">Transcription</keyword>
<evidence type="ECO:0000313" key="7">
    <source>
        <dbReference type="Proteomes" id="UP001299068"/>
    </source>
</evidence>
<dbReference type="Gene3D" id="3.20.80.10">
    <property type="entry name" value="Regulatory factor, effector binding domain"/>
    <property type="match status" value="1"/>
</dbReference>
<feature type="domain" description="HTH merR-type" evidence="5">
    <location>
        <begin position="4"/>
        <end position="74"/>
    </location>
</feature>
<dbReference type="RefSeq" id="WP_221861652.1">
    <property type="nucleotide sequence ID" value="NZ_JAIKTU010000010.1"/>
</dbReference>
<keyword evidence="1" id="KW-0678">Repressor</keyword>
<comment type="caution">
    <text evidence="6">The sequence shown here is derived from an EMBL/GenBank/DDBJ whole genome shotgun (WGS) entry which is preliminary data.</text>
</comment>
<dbReference type="SUPFAM" id="SSF55136">
    <property type="entry name" value="Probable bacterial effector-binding domain"/>
    <property type="match status" value="1"/>
</dbReference>
<organism evidence="6 7">
    <name type="scientific">Clostridium sardiniense</name>
    <name type="common">Clostridium absonum</name>
    <dbReference type="NCBI Taxonomy" id="29369"/>
    <lineage>
        <taxon>Bacteria</taxon>
        <taxon>Bacillati</taxon>
        <taxon>Bacillota</taxon>
        <taxon>Clostridia</taxon>
        <taxon>Eubacteriales</taxon>
        <taxon>Clostridiaceae</taxon>
        <taxon>Clostridium</taxon>
    </lineage>
</organism>
<dbReference type="PANTHER" id="PTHR30204">
    <property type="entry name" value="REDOX-CYCLING DRUG-SENSING TRANSCRIPTIONAL ACTIVATOR SOXR"/>
    <property type="match status" value="1"/>
</dbReference>
<dbReference type="InterPro" id="IPR009061">
    <property type="entry name" value="DNA-bd_dom_put_sf"/>
</dbReference>
<sequence length="270" mass="32260">MKNLFSIGEVSKIKEVTIKALRYYHKVGILIPKYIDEETGYRYYSINQFIYIDIIKGFRALGTSIAELQEIFEERNTDKLLEFLQLKRYEAQENIKRMNEIIRNIDALSNSIEYSKDIINNDEISTQFFNERYVITVPCKEVESLKELLYYSELEKVIENKNVQMSLDRGIIYNIDSEGNIEPSYVFSGFKENDYVDMEDDIKVLPKGEYLTLVYSKENENERRRKLLNYIREKNLKVKWFIEVELFNDFFNIESYNCQIQVFVESNEKL</sequence>
<evidence type="ECO:0000313" key="6">
    <source>
        <dbReference type="EMBL" id="MBY0756406.1"/>
    </source>
</evidence>
<dbReference type="InterPro" id="IPR047057">
    <property type="entry name" value="MerR_fam"/>
</dbReference>
<evidence type="ECO:0000256" key="3">
    <source>
        <dbReference type="ARBA" id="ARBA00023125"/>
    </source>
</evidence>
<dbReference type="CDD" id="cd01107">
    <property type="entry name" value="HTH_BmrR"/>
    <property type="match status" value="1"/>
</dbReference>
<name>A0ABS7L021_CLOSR</name>
<dbReference type="PANTHER" id="PTHR30204:SF69">
    <property type="entry name" value="MERR-FAMILY TRANSCRIPTIONAL REGULATOR"/>
    <property type="match status" value="1"/>
</dbReference>
<dbReference type="Gene3D" id="1.10.1660.10">
    <property type="match status" value="1"/>
</dbReference>
<dbReference type="SMART" id="SM00422">
    <property type="entry name" value="HTH_MERR"/>
    <property type="match status" value="1"/>
</dbReference>
<evidence type="ECO:0000259" key="5">
    <source>
        <dbReference type="PROSITE" id="PS50937"/>
    </source>
</evidence>
<keyword evidence="3" id="KW-0238">DNA-binding</keyword>
<evidence type="ECO:0000256" key="1">
    <source>
        <dbReference type="ARBA" id="ARBA00022491"/>
    </source>
</evidence>
<proteinExistence type="predicted"/>
<accession>A0ABS7L021</accession>
<dbReference type="Proteomes" id="UP001299068">
    <property type="component" value="Unassembled WGS sequence"/>
</dbReference>
<evidence type="ECO:0000256" key="4">
    <source>
        <dbReference type="ARBA" id="ARBA00023163"/>
    </source>
</evidence>
<dbReference type="SUPFAM" id="SSF46955">
    <property type="entry name" value="Putative DNA-binding domain"/>
    <property type="match status" value="1"/>
</dbReference>
<gene>
    <name evidence="6" type="ORF">K5V21_13195</name>
</gene>